<evidence type="ECO:0000313" key="3">
    <source>
        <dbReference type="Proteomes" id="UP000515472"/>
    </source>
</evidence>
<dbReference type="RefSeq" id="WP_085812016.1">
    <property type="nucleotide sequence ID" value="NZ_AP023213.1"/>
</dbReference>
<reference evidence="2 3" key="1">
    <citation type="submission" date="2020-06" db="EMBL/GenBank/DDBJ databases">
        <title>Interaction of electrochemicaly active bacteria, Geobacter bremensis R4 on different carbon anode.</title>
        <authorList>
            <person name="Meng L."/>
            <person name="Yoshida N."/>
        </authorList>
    </citation>
    <scope>NUCLEOTIDE SEQUENCE [LARGE SCALE GENOMIC DNA]</scope>
    <source>
        <strain evidence="2 3">R4</strain>
    </source>
</reference>
<organism evidence="2 3">
    <name type="scientific">Citrifermentans bremense</name>
    <dbReference type="NCBI Taxonomy" id="60035"/>
    <lineage>
        <taxon>Bacteria</taxon>
        <taxon>Pseudomonadati</taxon>
        <taxon>Thermodesulfobacteriota</taxon>
        <taxon>Desulfuromonadia</taxon>
        <taxon>Geobacterales</taxon>
        <taxon>Geobacteraceae</taxon>
        <taxon>Citrifermentans</taxon>
    </lineage>
</organism>
<evidence type="ECO:0000313" key="2">
    <source>
        <dbReference type="EMBL" id="BCG48081.1"/>
    </source>
</evidence>
<dbReference type="AlphaFoldDB" id="A0A6S6M987"/>
<dbReference type="PROSITE" id="PS51257">
    <property type="entry name" value="PROKAR_LIPOPROTEIN"/>
    <property type="match status" value="1"/>
</dbReference>
<keyword evidence="3" id="KW-1185">Reference proteome</keyword>
<feature type="compositionally biased region" description="Basic and acidic residues" evidence="1">
    <location>
        <begin position="56"/>
        <end position="66"/>
    </location>
</feature>
<accession>A0A6S6M987</accession>
<evidence type="ECO:0000256" key="1">
    <source>
        <dbReference type="SAM" id="MobiDB-lite"/>
    </source>
</evidence>
<protein>
    <submittedName>
        <fullName evidence="2">Uncharacterized protein</fullName>
    </submittedName>
</protein>
<gene>
    <name evidence="2" type="ORF">GEOBRER4_n2950</name>
</gene>
<dbReference type="KEGG" id="gbn:GEOBRER4_28310"/>
<sequence length="66" mass="7610">MTKAYFLLLLACSQVFYGCSNNAVTRGMFEGIRTRNQLQTTPSEQVGKPAPPDYNEFERFRQETTR</sequence>
<proteinExistence type="predicted"/>
<name>A0A6S6M987_9BACT</name>
<feature type="region of interest" description="Disordered" evidence="1">
    <location>
        <begin position="36"/>
        <end position="66"/>
    </location>
</feature>
<dbReference type="EMBL" id="AP023213">
    <property type="protein sequence ID" value="BCG48081.1"/>
    <property type="molecule type" value="Genomic_DNA"/>
</dbReference>
<dbReference type="Proteomes" id="UP000515472">
    <property type="component" value="Chromosome"/>
</dbReference>